<dbReference type="PROSITE" id="PS50192">
    <property type="entry name" value="T_SNARE"/>
    <property type="match status" value="1"/>
</dbReference>
<comment type="similarity">
    <text evidence="1 7">Belongs to the SNAP-25 family.</text>
</comment>
<dbReference type="GO" id="GO:0031201">
    <property type="term" value="C:SNARE complex"/>
    <property type="evidence" value="ECO:0007669"/>
    <property type="project" value="TreeGrafter"/>
</dbReference>
<dbReference type="SUPFAM" id="SSF58038">
    <property type="entry name" value="SNARE fusion complex"/>
    <property type="match status" value="1"/>
</dbReference>
<keyword evidence="3" id="KW-0677">Repeat</keyword>
<dbReference type="FunFam" id="1.20.5.110:FF:000018">
    <property type="entry name" value="Synaptosomal-associated protein"/>
    <property type="match status" value="1"/>
</dbReference>
<keyword evidence="5" id="KW-0175">Coiled coil</keyword>
<evidence type="ECO:0000256" key="3">
    <source>
        <dbReference type="ARBA" id="ARBA00022737"/>
    </source>
</evidence>
<dbReference type="SMART" id="SM00397">
    <property type="entry name" value="t_SNARE"/>
    <property type="match status" value="1"/>
</dbReference>
<dbReference type="GO" id="GO:0016082">
    <property type="term" value="P:synaptic vesicle priming"/>
    <property type="evidence" value="ECO:0007669"/>
    <property type="project" value="TreeGrafter"/>
</dbReference>
<dbReference type="EMBL" id="JR036539">
    <property type="protein sequence ID" value="AEY57210.1"/>
    <property type="molecule type" value="mRNA"/>
</dbReference>
<dbReference type="Gene3D" id="1.20.5.110">
    <property type="match status" value="1"/>
</dbReference>
<organism evidence="9">
    <name type="scientific">Apis cerana</name>
    <name type="common">Indian honeybee</name>
    <dbReference type="NCBI Taxonomy" id="7461"/>
    <lineage>
        <taxon>Eukaryota</taxon>
        <taxon>Metazoa</taxon>
        <taxon>Ecdysozoa</taxon>
        <taxon>Arthropoda</taxon>
        <taxon>Hexapoda</taxon>
        <taxon>Insecta</taxon>
        <taxon>Pterygota</taxon>
        <taxon>Neoptera</taxon>
        <taxon>Endopterygota</taxon>
        <taxon>Hymenoptera</taxon>
        <taxon>Apocrita</taxon>
        <taxon>Aculeata</taxon>
        <taxon>Apoidea</taxon>
        <taxon>Anthophila</taxon>
        <taxon>Apidae</taxon>
        <taxon>Apis</taxon>
    </lineage>
</organism>
<dbReference type="GO" id="GO:0031629">
    <property type="term" value="P:synaptic vesicle fusion to presynaptic active zone membrane"/>
    <property type="evidence" value="ECO:0007669"/>
    <property type="project" value="TreeGrafter"/>
</dbReference>
<evidence type="ECO:0000256" key="4">
    <source>
        <dbReference type="ARBA" id="ARBA00023018"/>
    </source>
</evidence>
<keyword evidence="2" id="KW-0771">Synaptosome</keyword>
<dbReference type="InterPro" id="IPR000928">
    <property type="entry name" value="SNAP-25_dom"/>
</dbReference>
<sequence>MSSLTCLYFRIVYICIRTYTDETIFLYRGASFKEDEGTWKGNDDGKVVNNQPQRVMDDRNGLGPQGGYIAKITNDARETEMEENMGQVNTMIGNLRNMAIDMGSELENQNRQIDRINRKGESNETRIKVANERAHQLLK</sequence>
<dbReference type="AlphaFoldDB" id="V9I813"/>
<accession>V9I813</accession>
<dbReference type="InterPro" id="IPR000727">
    <property type="entry name" value="T_SNARE_dom"/>
</dbReference>
<name>V9I813_APICE</name>
<dbReference type="PANTHER" id="PTHR19305:SF14">
    <property type="entry name" value="SYNAPTOSOMAL-ASSOCIATED PROTEIN-RELATED"/>
    <property type="match status" value="1"/>
</dbReference>
<evidence type="ECO:0000256" key="5">
    <source>
        <dbReference type="ARBA" id="ARBA00023054"/>
    </source>
</evidence>
<proteinExistence type="evidence at transcript level"/>
<dbReference type="GO" id="GO:0005886">
    <property type="term" value="C:plasma membrane"/>
    <property type="evidence" value="ECO:0007669"/>
    <property type="project" value="TreeGrafter"/>
</dbReference>
<dbReference type="GO" id="GO:0005484">
    <property type="term" value="F:SNAP receptor activity"/>
    <property type="evidence" value="ECO:0007669"/>
    <property type="project" value="TreeGrafter"/>
</dbReference>
<dbReference type="GO" id="GO:0043005">
    <property type="term" value="C:neuron projection"/>
    <property type="evidence" value="ECO:0007669"/>
    <property type="project" value="UniProtKB-KW"/>
</dbReference>
<evidence type="ECO:0000313" key="9">
    <source>
        <dbReference type="EMBL" id="AEY57210.1"/>
    </source>
</evidence>
<dbReference type="GO" id="GO:0019905">
    <property type="term" value="F:syntaxin binding"/>
    <property type="evidence" value="ECO:0007669"/>
    <property type="project" value="TreeGrafter"/>
</dbReference>
<evidence type="ECO:0000256" key="1">
    <source>
        <dbReference type="ARBA" id="ARBA00009480"/>
    </source>
</evidence>
<comment type="subcellular location">
    <subcellularLocation>
        <location evidence="6">Synapse</location>
        <location evidence="6">Synaptosome</location>
    </subcellularLocation>
</comment>
<keyword evidence="4" id="KW-0770">Synapse</keyword>
<feature type="domain" description="T-SNARE coiled-coil homology" evidence="8">
    <location>
        <begin position="75"/>
        <end position="137"/>
    </location>
</feature>
<evidence type="ECO:0000259" key="8">
    <source>
        <dbReference type="PROSITE" id="PS50192"/>
    </source>
</evidence>
<evidence type="ECO:0000256" key="6">
    <source>
        <dbReference type="ARBA" id="ARBA00034102"/>
    </source>
</evidence>
<protein>
    <recommendedName>
        <fullName evidence="7">Synaptosomal-associated protein</fullName>
    </recommendedName>
</protein>
<dbReference type="CDD" id="cd15885">
    <property type="entry name" value="SNARE_SNAP25C"/>
    <property type="match status" value="1"/>
</dbReference>
<reference evidence="9" key="1">
    <citation type="submission" date="2011-11" db="EMBL/GenBank/DDBJ databases">
        <title>Decoding the brain transcriptome of the Eastern honeybee (Apis cerana) based on pyrosequencing.</title>
        <authorList>
            <person name="Sun L."/>
            <person name="Zheng H."/>
            <person name="Wang Y."/>
            <person name="Xie X."/>
            <person name="Zhu Y."/>
            <person name="Gu W."/>
            <person name="Wang S."/>
        </authorList>
    </citation>
    <scope>NUCLEOTIDE SEQUENCE</scope>
    <source>
        <tissue evidence="9">Brain</tissue>
    </source>
</reference>
<dbReference type="GO" id="GO:0098793">
    <property type="term" value="C:presynapse"/>
    <property type="evidence" value="ECO:0007669"/>
    <property type="project" value="GOC"/>
</dbReference>
<dbReference type="PANTHER" id="PTHR19305">
    <property type="entry name" value="SYNAPTOSOMAL ASSOCIATED PROTEIN"/>
    <property type="match status" value="1"/>
</dbReference>
<evidence type="ECO:0000256" key="2">
    <source>
        <dbReference type="ARBA" id="ARBA00022599"/>
    </source>
</evidence>
<gene>
    <name evidence="9" type="ORF">ACCB00161.3</name>
</gene>
<evidence type="ECO:0000256" key="7">
    <source>
        <dbReference type="RuleBase" id="RU003496"/>
    </source>
</evidence>
<dbReference type="Pfam" id="PF00835">
    <property type="entry name" value="SNAP-25"/>
    <property type="match status" value="1"/>
</dbReference>